<organism evidence="2 3">
    <name type="scientific">Asaia krungthepensis NRIC 0535</name>
    <dbReference type="NCBI Taxonomy" id="1307925"/>
    <lineage>
        <taxon>Bacteria</taxon>
        <taxon>Pseudomonadati</taxon>
        <taxon>Pseudomonadota</taxon>
        <taxon>Alphaproteobacteria</taxon>
        <taxon>Acetobacterales</taxon>
        <taxon>Acetobacteraceae</taxon>
        <taxon>Asaia</taxon>
    </lineage>
</organism>
<sequence length="117" mass="12604">MNADPDLSTESPVLSGVAEPTQPDIRVGTIASAIEEGEKTLLWIDFGAHLGVRRAIMTLAKRYRAPQLVGRQVCAVVNPQLNNTTVNQVLALGMPDRSGDMVLICPDHRVPDGGKLF</sequence>
<name>A0ABQ0Q1X3_9PROT</name>
<dbReference type="Proteomes" id="UP001062776">
    <property type="component" value="Unassembled WGS sequence"/>
</dbReference>
<feature type="region of interest" description="Disordered" evidence="1">
    <location>
        <begin position="1"/>
        <end position="20"/>
    </location>
</feature>
<keyword evidence="3" id="KW-1185">Reference proteome</keyword>
<reference evidence="2" key="1">
    <citation type="submission" date="2013-04" db="EMBL/GenBank/DDBJ databases">
        <title>The genome sequencing project of 58 acetic acid bacteria.</title>
        <authorList>
            <person name="Okamoto-Kainuma A."/>
            <person name="Ishikawa M."/>
            <person name="Umino S."/>
            <person name="Koizumi Y."/>
            <person name="Shiwa Y."/>
            <person name="Yoshikawa H."/>
            <person name="Matsutani M."/>
            <person name="Matsushita K."/>
        </authorList>
    </citation>
    <scope>NUCLEOTIDE SEQUENCE</scope>
    <source>
        <strain evidence="2">NRIC 0535</strain>
    </source>
</reference>
<dbReference type="Gene3D" id="2.40.50.140">
    <property type="entry name" value="Nucleic acid-binding proteins"/>
    <property type="match status" value="1"/>
</dbReference>
<gene>
    <name evidence="2" type="ORF">AA0535_1289</name>
</gene>
<protein>
    <submittedName>
        <fullName evidence="2">Chaperone</fullName>
    </submittedName>
</protein>
<proteinExistence type="predicted"/>
<dbReference type="InterPro" id="IPR012340">
    <property type="entry name" value="NA-bd_OB-fold"/>
</dbReference>
<evidence type="ECO:0000313" key="3">
    <source>
        <dbReference type="Proteomes" id="UP001062776"/>
    </source>
</evidence>
<evidence type="ECO:0000313" key="2">
    <source>
        <dbReference type="EMBL" id="GBQ87472.1"/>
    </source>
</evidence>
<dbReference type="SUPFAM" id="SSF50249">
    <property type="entry name" value="Nucleic acid-binding proteins"/>
    <property type="match status" value="1"/>
</dbReference>
<dbReference type="RefSeq" id="WP_264815129.1">
    <property type="nucleotide sequence ID" value="NZ_BAPV01000009.1"/>
</dbReference>
<dbReference type="EMBL" id="BAPV01000009">
    <property type="protein sequence ID" value="GBQ87472.1"/>
    <property type="molecule type" value="Genomic_DNA"/>
</dbReference>
<comment type="caution">
    <text evidence="2">The sequence shown here is derived from an EMBL/GenBank/DDBJ whole genome shotgun (WGS) entry which is preliminary data.</text>
</comment>
<accession>A0ABQ0Q1X3</accession>
<evidence type="ECO:0000256" key="1">
    <source>
        <dbReference type="SAM" id="MobiDB-lite"/>
    </source>
</evidence>